<evidence type="ECO:0000256" key="5">
    <source>
        <dbReference type="SAM" id="MobiDB-lite"/>
    </source>
</evidence>
<dbReference type="InterPro" id="IPR002470">
    <property type="entry name" value="Peptidase_S9A"/>
</dbReference>
<keyword evidence="9" id="KW-1185">Reference proteome</keyword>
<dbReference type="Gene3D" id="2.130.10.120">
    <property type="entry name" value="Prolyl oligopeptidase, N-terminal domain"/>
    <property type="match status" value="1"/>
</dbReference>
<dbReference type="EMBL" id="LT629776">
    <property type="protein sequence ID" value="SDS00823.1"/>
    <property type="molecule type" value="Genomic_DNA"/>
</dbReference>
<dbReference type="eggNOG" id="COG1770">
    <property type="taxonomic scope" value="Bacteria"/>
</dbReference>
<feature type="compositionally biased region" description="Basic and acidic residues" evidence="5">
    <location>
        <begin position="17"/>
        <end position="31"/>
    </location>
</feature>
<feature type="compositionally biased region" description="Basic and acidic residues" evidence="5">
    <location>
        <begin position="391"/>
        <end position="411"/>
    </location>
</feature>
<evidence type="ECO:0000259" key="7">
    <source>
        <dbReference type="Pfam" id="PF02897"/>
    </source>
</evidence>
<feature type="domain" description="Peptidase S9 prolyl oligopeptidase catalytic" evidence="6">
    <location>
        <begin position="544"/>
        <end position="757"/>
    </location>
</feature>
<dbReference type="STRING" id="545619.SAMN04489860_0586"/>
<feature type="region of interest" description="Disordered" evidence="5">
    <location>
        <begin position="1"/>
        <end position="31"/>
    </location>
</feature>
<feature type="domain" description="Peptidase S9A N-terminal" evidence="7">
    <location>
        <begin position="16"/>
        <end position="476"/>
    </location>
</feature>
<dbReference type="Pfam" id="PF00326">
    <property type="entry name" value="Peptidase_S9"/>
    <property type="match status" value="1"/>
</dbReference>
<name>A0A1H1NPI3_9CELL</name>
<keyword evidence="4" id="KW-0720">Serine protease</keyword>
<reference evidence="9" key="1">
    <citation type="submission" date="2016-10" db="EMBL/GenBank/DDBJ databases">
        <authorList>
            <person name="Varghese N."/>
            <person name="Submissions S."/>
        </authorList>
    </citation>
    <scope>NUCLEOTIDE SEQUENCE [LARGE SCALE GENOMIC DNA]</scope>
    <source>
        <strain evidence="9">DSM 22126</strain>
    </source>
</reference>
<dbReference type="AlphaFoldDB" id="A0A1H1NPI3"/>
<protein>
    <submittedName>
        <fullName evidence="8">Oligopeptidase B Serine peptidase. MEROPS family S09A</fullName>
    </submittedName>
</protein>
<feature type="region of interest" description="Disordered" evidence="5">
    <location>
        <begin position="391"/>
        <end position="416"/>
    </location>
</feature>
<proteinExistence type="inferred from homology"/>
<dbReference type="Proteomes" id="UP000185663">
    <property type="component" value="Chromosome I"/>
</dbReference>
<comment type="similarity">
    <text evidence="1">Belongs to the peptidase S9A family.</text>
</comment>
<dbReference type="SUPFAM" id="SSF50993">
    <property type="entry name" value="Peptidase/esterase 'gauge' domain"/>
    <property type="match status" value="1"/>
</dbReference>
<dbReference type="InterPro" id="IPR029058">
    <property type="entry name" value="AB_hydrolase_fold"/>
</dbReference>
<accession>A0A1H1NPI3</accession>
<dbReference type="PANTHER" id="PTHR11757:SF19">
    <property type="entry name" value="PROLYL ENDOPEPTIDASE-LIKE"/>
    <property type="match status" value="1"/>
</dbReference>
<dbReference type="InterPro" id="IPR023302">
    <property type="entry name" value="Pept_S9A_N"/>
</dbReference>
<evidence type="ECO:0000256" key="1">
    <source>
        <dbReference type="ARBA" id="ARBA00005228"/>
    </source>
</evidence>
<evidence type="ECO:0000259" key="6">
    <source>
        <dbReference type="Pfam" id="PF00326"/>
    </source>
</evidence>
<sequence length="762" mass="83984">MSDSQQFSDPAVVAPVAEKRPTTRTHHGDVVTDPYEWLRDKESPEVLAHLEAENAYAAAQTDDLADLRERIVGEIKARTQETDLSVPVAEGPWWYYSRTVEGQQYAIRARAPRVPGDDVPPELVPGEPVEGEQVLLDENVAAEGHEFFSLGSFDLSGDGDRLAYATDVVGDERYTLRVRDLTTGEDLADEVPGTFPGATFSPDGRYVFYPTVDDAWRPHRIWRHEVGTPAGDDVIVFEEPDDRYWVGVGLSRSRRYLQIELGSKITSESWILESDDPTGDFRVVWPRREGVEYTVEHAVLPGADGPRDSLLITHNDGALDFEVVATDVPTAGATLLPEDATVVVPHDPSVRIEGVDAFAGHVVVSYRKDALARVGVVRLDVGRAEVVGRAEDGGRARRDQDLDRLDQRGRLDQQGPLDQPWQIEEIAFDEPLYTVGVGANPAWDQRHVRIGQTSFVTPATVYDHDVATGERTLRKRQPVLGGYDPADYAQSREWATADDGTQIPISLVWRRDAVTLNASGMQADPAPLMLYGYGSYEISTDPGFSVPRLSLLDRGVVFAVAHVRGGGEMGRGWYDDGKTLTKKNSFTDFVTCARHLVGSGWTTPERTVAYGGSAGGLLMGAVANLAPQDFAGVVAAVPFVDPLTSILDPSLPLTVIEWDEWGNPLEDPEVYAYMKEYSPYENVRDDVEYPRILALTSLNDTRVLYVEPAKWVARLREVGADVVLKIEMSAGHGGVSGRYERWKEIAFEDAWTLDVLGLAGRA</sequence>
<evidence type="ECO:0000256" key="3">
    <source>
        <dbReference type="ARBA" id="ARBA00022801"/>
    </source>
</evidence>
<evidence type="ECO:0000313" key="9">
    <source>
        <dbReference type="Proteomes" id="UP000185663"/>
    </source>
</evidence>
<dbReference type="GO" id="GO:0004252">
    <property type="term" value="F:serine-type endopeptidase activity"/>
    <property type="evidence" value="ECO:0007669"/>
    <property type="project" value="InterPro"/>
</dbReference>
<dbReference type="OrthoDB" id="9801421at2"/>
<dbReference type="Pfam" id="PF02897">
    <property type="entry name" value="Peptidase_S9_N"/>
    <property type="match status" value="1"/>
</dbReference>
<dbReference type="GO" id="GO:0006508">
    <property type="term" value="P:proteolysis"/>
    <property type="evidence" value="ECO:0007669"/>
    <property type="project" value="UniProtKB-KW"/>
</dbReference>
<dbReference type="Gene3D" id="3.40.50.1820">
    <property type="entry name" value="alpha/beta hydrolase"/>
    <property type="match status" value="1"/>
</dbReference>
<organism evidence="8 9">
    <name type="scientific">Paraoerskovia marina</name>
    <dbReference type="NCBI Taxonomy" id="545619"/>
    <lineage>
        <taxon>Bacteria</taxon>
        <taxon>Bacillati</taxon>
        <taxon>Actinomycetota</taxon>
        <taxon>Actinomycetes</taxon>
        <taxon>Micrococcales</taxon>
        <taxon>Cellulomonadaceae</taxon>
        <taxon>Paraoerskovia</taxon>
    </lineage>
</organism>
<keyword evidence="3" id="KW-0378">Hydrolase</keyword>
<evidence type="ECO:0000256" key="2">
    <source>
        <dbReference type="ARBA" id="ARBA00022670"/>
    </source>
</evidence>
<evidence type="ECO:0000313" key="8">
    <source>
        <dbReference type="EMBL" id="SDS00823.1"/>
    </source>
</evidence>
<evidence type="ECO:0000256" key="4">
    <source>
        <dbReference type="ARBA" id="ARBA00022825"/>
    </source>
</evidence>
<gene>
    <name evidence="8" type="ORF">SAMN04489860_0586</name>
</gene>
<dbReference type="InterPro" id="IPR001375">
    <property type="entry name" value="Peptidase_S9_cat"/>
</dbReference>
<dbReference type="PRINTS" id="PR00862">
    <property type="entry name" value="PROLIGOPTASE"/>
</dbReference>
<keyword evidence="2" id="KW-0645">Protease</keyword>
<dbReference type="SUPFAM" id="SSF53474">
    <property type="entry name" value="alpha/beta-Hydrolases"/>
    <property type="match status" value="1"/>
</dbReference>
<dbReference type="RefSeq" id="WP_083371516.1">
    <property type="nucleotide sequence ID" value="NZ_LT629776.1"/>
</dbReference>
<dbReference type="InterPro" id="IPR051543">
    <property type="entry name" value="Serine_Peptidase_S9A"/>
</dbReference>
<dbReference type="PANTHER" id="PTHR11757">
    <property type="entry name" value="PROTEASE FAMILY S9A OLIGOPEPTIDASE"/>
    <property type="match status" value="1"/>
</dbReference>